<keyword evidence="11" id="KW-0418">Kinase</keyword>
<dbReference type="InterPro" id="IPR015865">
    <property type="entry name" value="Riboflavin_kinase_bac/euk"/>
</dbReference>
<reference evidence="20" key="2">
    <citation type="submission" date="2013-03" db="EMBL/GenBank/DDBJ databases">
        <title>The Genome Sequence of Oribacterium sp. ACB1.</title>
        <authorList>
            <consortium name="The Broad Institute Genomics Platform"/>
            <consortium name="The Broad Institute Genome Sequencing Center for Infectious Disease"/>
            <person name="Earl A."/>
            <person name="Ward D."/>
            <person name="Feldgarden M."/>
            <person name="Gevers D."/>
            <person name="Sizova M."/>
            <person name="Hazen A."/>
            <person name="Epstein S."/>
            <person name="Walker B."/>
            <person name="Young S."/>
            <person name="Zeng Q."/>
            <person name="Gargeya S."/>
            <person name="Fitzgerald M."/>
            <person name="Haas B."/>
            <person name="Abouelleil A."/>
            <person name="Allen A.W."/>
            <person name="Alvarado L."/>
            <person name="Arachchi H.M."/>
            <person name="Berlin A.M."/>
            <person name="Chapman S.B."/>
            <person name="Gainer-Dewar J."/>
            <person name="Goldberg J."/>
            <person name="Griggs A."/>
            <person name="Gujja S."/>
            <person name="Hansen M."/>
            <person name="Howarth C."/>
            <person name="Imamovic A."/>
            <person name="Ireland A."/>
            <person name="Larimer J."/>
            <person name="McCowan C."/>
            <person name="Murphy C."/>
            <person name="Pearson M."/>
            <person name="Poon T.W."/>
            <person name="Priest M."/>
            <person name="Roberts A."/>
            <person name="Saif S."/>
            <person name="Shea T."/>
            <person name="Sisk P."/>
            <person name="Sykes S."/>
            <person name="Wortman J."/>
            <person name="Nusbaum C."/>
            <person name="Birren B."/>
        </authorList>
    </citation>
    <scope>NUCLEOTIDE SEQUENCE [LARGE SCALE GENOMIC DNA]</scope>
    <source>
        <strain evidence="20">ACB1</strain>
    </source>
</reference>
<organism evidence="20 21">
    <name type="scientific">Oribacterium parvum ACB1</name>
    <dbReference type="NCBI Taxonomy" id="796943"/>
    <lineage>
        <taxon>Bacteria</taxon>
        <taxon>Bacillati</taxon>
        <taxon>Bacillota</taxon>
        <taxon>Clostridia</taxon>
        <taxon>Lachnospirales</taxon>
        <taxon>Lachnospiraceae</taxon>
        <taxon>Oribacterium</taxon>
    </lineage>
</organism>
<keyword evidence="21" id="KW-1185">Reference proteome</keyword>
<comment type="catalytic activity">
    <reaction evidence="1 18">
        <text>uridine(55) in tRNA = pseudouridine(55) in tRNA</text>
        <dbReference type="Rhea" id="RHEA:42532"/>
        <dbReference type="Rhea" id="RHEA-COMP:10101"/>
        <dbReference type="Rhea" id="RHEA-COMP:10102"/>
        <dbReference type="ChEBI" id="CHEBI:65314"/>
        <dbReference type="ChEBI" id="CHEBI:65315"/>
        <dbReference type="EC" id="5.4.99.25"/>
    </reaction>
</comment>
<evidence type="ECO:0000256" key="4">
    <source>
        <dbReference type="ARBA" id="ARBA00005642"/>
    </source>
</evidence>
<dbReference type="CDD" id="cd02064">
    <property type="entry name" value="FAD_synthetase_N"/>
    <property type="match status" value="1"/>
</dbReference>
<dbReference type="InterPro" id="IPR032819">
    <property type="entry name" value="TruB_C"/>
</dbReference>
<dbReference type="InterPro" id="IPR015864">
    <property type="entry name" value="FAD_synthase"/>
</dbReference>
<dbReference type="InterPro" id="IPR002501">
    <property type="entry name" value="PsdUridine_synth_N"/>
</dbReference>
<comment type="catalytic activity">
    <reaction evidence="17">
        <text>FMN + ATP + H(+) = FAD + diphosphate</text>
        <dbReference type="Rhea" id="RHEA:17237"/>
        <dbReference type="ChEBI" id="CHEBI:15378"/>
        <dbReference type="ChEBI" id="CHEBI:30616"/>
        <dbReference type="ChEBI" id="CHEBI:33019"/>
        <dbReference type="ChEBI" id="CHEBI:57692"/>
        <dbReference type="ChEBI" id="CHEBI:58210"/>
        <dbReference type="EC" id="2.7.7.2"/>
    </reaction>
</comment>
<comment type="function">
    <text evidence="18">Responsible for synthesis of pseudouridine from uracil-55 in the psi GC loop of transfer RNAs.</text>
</comment>
<dbReference type="GO" id="GO:0009231">
    <property type="term" value="P:riboflavin biosynthetic process"/>
    <property type="evidence" value="ECO:0007669"/>
    <property type="project" value="InterPro"/>
</dbReference>
<dbReference type="SUPFAM" id="SSF55120">
    <property type="entry name" value="Pseudouridine synthase"/>
    <property type="match status" value="1"/>
</dbReference>
<feature type="domain" description="Riboflavin kinase" evidence="19">
    <location>
        <begin position="415"/>
        <end position="540"/>
    </location>
</feature>
<evidence type="ECO:0000256" key="1">
    <source>
        <dbReference type="ARBA" id="ARBA00000385"/>
    </source>
</evidence>
<dbReference type="GO" id="GO:0006747">
    <property type="term" value="P:FAD biosynthetic process"/>
    <property type="evidence" value="ECO:0007669"/>
    <property type="project" value="UniProtKB-UniPathway"/>
</dbReference>
<evidence type="ECO:0000256" key="12">
    <source>
        <dbReference type="ARBA" id="ARBA00022827"/>
    </source>
</evidence>
<comment type="pathway">
    <text evidence="3">Cofactor biosynthesis; FMN biosynthesis; FMN from riboflavin (ATP route): step 1/1.</text>
</comment>
<evidence type="ECO:0000256" key="13">
    <source>
        <dbReference type="ARBA" id="ARBA00022840"/>
    </source>
</evidence>
<sequence>MDGIINVNKEAGMTSFDVLRALKRILHEKKMGHAGTLDPMAEGVLLVCVGKATKLVESLMSEVKVYRAEMLLGIETDTEDSTGKLLSEEERTVTEEEVLSAFQALLGKREQIPPMYSAKKVDGKRLYSMAREGIVIERKPSQIEIFSIELLSMTAPESVAALSCREKHQRITFRVKCSKGTYIRTLCTEIGEKLGTKACMSALFREEVGEFQFKESKTLSEIEKEMKKGDLSSFLKPALYSKVPTALTFGKFDGVHLGHQKIFSSVFGIAKEEGLKPAVLSFTMEKDSFFLQGRKDMLSTEEEHFTRLKNAGFHEVYLYPLTVEAARMSPEDFVKIILIESLKVKHLVVGTDCSFGYKGAGNVELLESLQQKYGFKLTVVDKVLTLNPAGEEVEVSSSYIRKALEEGRVEEAAALLGRPYSINGSVVHGKAIGKSLSFPTANIFPKEGKLCPEEGVYYTRVMVLGEEYDAMTNIGRNPSISAENPLTIESHLLEFDRDIYGEKIRVSFIKRIREQKHFPNLDALKAQLKADLRTVENCVKSKKTLTVERGMQ</sequence>
<dbReference type="HOGENOM" id="CLU_501377_0_0_9"/>
<dbReference type="Pfam" id="PF06574">
    <property type="entry name" value="FAD_syn"/>
    <property type="match status" value="1"/>
</dbReference>
<comment type="catalytic activity">
    <reaction evidence="16">
        <text>riboflavin + ATP = FMN + ADP + H(+)</text>
        <dbReference type="Rhea" id="RHEA:14357"/>
        <dbReference type="ChEBI" id="CHEBI:15378"/>
        <dbReference type="ChEBI" id="CHEBI:30616"/>
        <dbReference type="ChEBI" id="CHEBI:57986"/>
        <dbReference type="ChEBI" id="CHEBI:58210"/>
        <dbReference type="ChEBI" id="CHEBI:456216"/>
        <dbReference type="EC" id="2.7.1.26"/>
    </reaction>
</comment>
<dbReference type="PATRIC" id="fig|796943.3.peg.1264"/>
<proteinExistence type="inferred from homology"/>
<dbReference type="PANTHER" id="PTHR13767:SF2">
    <property type="entry name" value="PSEUDOURIDYLATE SYNTHASE TRUB1"/>
    <property type="match status" value="1"/>
</dbReference>
<keyword evidence="10" id="KW-0547">Nucleotide-binding</keyword>
<dbReference type="GO" id="GO:1990481">
    <property type="term" value="P:mRNA pseudouridine synthesis"/>
    <property type="evidence" value="ECO:0007669"/>
    <property type="project" value="TreeGrafter"/>
</dbReference>
<protein>
    <recommendedName>
        <fullName evidence="18">tRNA pseudouridine synthase B</fullName>
        <ecNumber evidence="18">5.4.99.25</ecNumber>
    </recommendedName>
    <alternativeName>
        <fullName evidence="18">tRNA pseudouridine(55) synthase</fullName>
        <shortName evidence="18">Psi55 synthase</shortName>
    </alternativeName>
    <alternativeName>
        <fullName evidence="18">tRNA pseudouridylate synthase</fullName>
    </alternativeName>
    <alternativeName>
        <fullName evidence="18">tRNA-uridine isomerase</fullName>
    </alternativeName>
</protein>
<name>G9WNC1_9FIRM</name>
<dbReference type="InterPro" id="IPR020103">
    <property type="entry name" value="PsdUridine_synth_cat_dom_sf"/>
</dbReference>
<dbReference type="Pfam" id="PF01509">
    <property type="entry name" value="TruB_N"/>
    <property type="match status" value="1"/>
</dbReference>
<evidence type="ECO:0000256" key="15">
    <source>
        <dbReference type="ARBA" id="ARBA00023268"/>
    </source>
</evidence>
<evidence type="ECO:0000256" key="5">
    <source>
        <dbReference type="ARBA" id="ARBA00022630"/>
    </source>
</evidence>
<dbReference type="SMART" id="SM00904">
    <property type="entry name" value="Flavokinase"/>
    <property type="match status" value="1"/>
</dbReference>
<dbReference type="UniPathway" id="UPA00277">
    <property type="reaction ID" value="UER00407"/>
</dbReference>
<evidence type="ECO:0000256" key="8">
    <source>
        <dbReference type="ARBA" id="ARBA00022694"/>
    </source>
</evidence>
<evidence type="ECO:0000259" key="19">
    <source>
        <dbReference type="SMART" id="SM00904"/>
    </source>
</evidence>
<reference evidence="20" key="1">
    <citation type="submission" date="2011-08" db="EMBL/GenBank/DDBJ databases">
        <authorList>
            <consortium name="The Broad Institute Genome Sequencing Platform"/>
            <person name="Earl A."/>
            <person name="Ward D."/>
            <person name="Feldgarden M."/>
            <person name="Gevers D."/>
            <person name="Sizova M."/>
            <person name="Hazen A."/>
            <person name="Epstein S."/>
            <person name="Young S.K."/>
            <person name="Zeng Q."/>
            <person name="Gargeya S."/>
            <person name="Fitzgerald M."/>
            <person name="Haas B."/>
            <person name="Abouelleil A."/>
            <person name="Alvarado L."/>
            <person name="Arachchi H.M."/>
            <person name="Berlin A."/>
            <person name="Brown A."/>
            <person name="Chapman S.B."/>
            <person name="Chen Z."/>
            <person name="Dunbar C."/>
            <person name="Freedman E."/>
            <person name="Gearin G."/>
            <person name="Gellesch M."/>
            <person name="Goldberg J."/>
            <person name="Griggs A."/>
            <person name="Gujja S."/>
            <person name="Heiman D."/>
            <person name="Howarth C."/>
            <person name="Larson L."/>
            <person name="Lui A."/>
            <person name="MacDonald P.J.P."/>
            <person name="Montmayeur A."/>
            <person name="Murphy C."/>
            <person name="Neiman D."/>
            <person name="Pearson M."/>
            <person name="Priest M."/>
            <person name="Roberts A."/>
            <person name="Saif S."/>
            <person name="Shea T."/>
            <person name="Shenoy N."/>
            <person name="Sisk P."/>
            <person name="Stolte C."/>
            <person name="Sykes S."/>
            <person name="Wortman J."/>
            <person name="Nusbaum C."/>
            <person name="Birren B."/>
        </authorList>
    </citation>
    <scope>NUCLEOTIDE SEQUENCE</scope>
    <source>
        <strain evidence="20">ACB1</strain>
    </source>
</reference>
<dbReference type="Pfam" id="PF01687">
    <property type="entry name" value="Flavokinase"/>
    <property type="match status" value="1"/>
</dbReference>
<dbReference type="GO" id="GO:0160148">
    <property type="term" value="F:tRNA pseudouridine(55) synthase activity"/>
    <property type="evidence" value="ECO:0007669"/>
    <property type="project" value="UniProtKB-EC"/>
</dbReference>
<evidence type="ECO:0000313" key="21">
    <source>
        <dbReference type="Proteomes" id="UP000018461"/>
    </source>
</evidence>
<evidence type="ECO:0000256" key="14">
    <source>
        <dbReference type="ARBA" id="ARBA00023235"/>
    </source>
</evidence>
<evidence type="ECO:0000256" key="16">
    <source>
        <dbReference type="ARBA" id="ARBA00047880"/>
    </source>
</evidence>
<dbReference type="InterPro" id="IPR014780">
    <property type="entry name" value="tRNA_psdUridine_synth_TruB"/>
</dbReference>
<keyword evidence="7" id="KW-0808">Transferase</keyword>
<dbReference type="SUPFAM" id="SSF52374">
    <property type="entry name" value="Nucleotidylyl transferase"/>
    <property type="match status" value="1"/>
</dbReference>
<dbReference type="HAMAP" id="MF_01080">
    <property type="entry name" value="TruB_bact"/>
    <property type="match status" value="1"/>
</dbReference>
<evidence type="ECO:0000256" key="6">
    <source>
        <dbReference type="ARBA" id="ARBA00022643"/>
    </source>
</evidence>
<evidence type="ECO:0000256" key="3">
    <source>
        <dbReference type="ARBA" id="ARBA00005201"/>
    </source>
</evidence>
<dbReference type="NCBIfam" id="NF004162">
    <property type="entry name" value="PRK05627.1-5"/>
    <property type="match status" value="1"/>
</dbReference>
<dbReference type="GO" id="GO:0031119">
    <property type="term" value="P:tRNA pseudouridine synthesis"/>
    <property type="evidence" value="ECO:0007669"/>
    <property type="project" value="UniProtKB-UniRule"/>
</dbReference>
<dbReference type="SUPFAM" id="SSF82114">
    <property type="entry name" value="Riboflavin kinase-like"/>
    <property type="match status" value="1"/>
</dbReference>
<evidence type="ECO:0000256" key="10">
    <source>
        <dbReference type="ARBA" id="ARBA00022741"/>
    </source>
</evidence>
<dbReference type="CDD" id="cd02573">
    <property type="entry name" value="PseudoU_synth_EcTruB"/>
    <property type="match status" value="1"/>
</dbReference>
<comment type="pathway">
    <text evidence="2">Cofactor biosynthesis; FAD biosynthesis; FAD from FMN: step 1/1.</text>
</comment>
<dbReference type="GO" id="GO:0008531">
    <property type="term" value="F:riboflavin kinase activity"/>
    <property type="evidence" value="ECO:0007669"/>
    <property type="project" value="UniProtKB-EC"/>
</dbReference>
<dbReference type="NCBIfam" id="TIGR00083">
    <property type="entry name" value="ribF"/>
    <property type="match status" value="1"/>
</dbReference>
<accession>G9WNC1</accession>
<dbReference type="Gene3D" id="2.40.30.30">
    <property type="entry name" value="Riboflavin kinase-like"/>
    <property type="match status" value="1"/>
</dbReference>
<keyword evidence="12" id="KW-0274">FAD</keyword>
<evidence type="ECO:0000256" key="11">
    <source>
        <dbReference type="ARBA" id="ARBA00022777"/>
    </source>
</evidence>
<keyword evidence="6" id="KW-0288">FMN</keyword>
<evidence type="ECO:0000256" key="17">
    <source>
        <dbReference type="ARBA" id="ARBA00049494"/>
    </source>
</evidence>
<keyword evidence="5" id="KW-0285">Flavoprotein</keyword>
<dbReference type="UniPathway" id="UPA00276">
    <property type="reaction ID" value="UER00406"/>
</dbReference>
<dbReference type="RefSeq" id="WP_009534712.1">
    <property type="nucleotide sequence ID" value="NZ_KE148312.1"/>
</dbReference>
<evidence type="ECO:0000313" key="20">
    <source>
        <dbReference type="EMBL" id="EHL11287.1"/>
    </source>
</evidence>
<dbReference type="InterPro" id="IPR023465">
    <property type="entry name" value="Riboflavin_kinase_dom_sf"/>
</dbReference>
<dbReference type="AlphaFoldDB" id="G9WNC1"/>
<comment type="similarity">
    <text evidence="4 18">Belongs to the pseudouridine synthase TruB family. Type 1 subfamily.</text>
</comment>
<dbReference type="InterPro" id="IPR002606">
    <property type="entry name" value="Riboflavin_kinase_bac"/>
</dbReference>
<evidence type="ECO:0000256" key="7">
    <source>
        <dbReference type="ARBA" id="ARBA00022679"/>
    </source>
</evidence>
<dbReference type="EMBL" id="AFZC02000003">
    <property type="protein sequence ID" value="EHL11287.1"/>
    <property type="molecule type" value="Genomic_DNA"/>
</dbReference>
<evidence type="ECO:0000256" key="2">
    <source>
        <dbReference type="ARBA" id="ARBA00004726"/>
    </source>
</evidence>
<evidence type="ECO:0000256" key="9">
    <source>
        <dbReference type="ARBA" id="ARBA00022695"/>
    </source>
</evidence>
<dbReference type="PANTHER" id="PTHR13767">
    <property type="entry name" value="TRNA-PSEUDOURIDINE SYNTHASE"/>
    <property type="match status" value="1"/>
</dbReference>
<keyword evidence="14 18" id="KW-0413">Isomerase</keyword>
<dbReference type="Gene3D" id="3.40.50.620">
    <property type="entry name" value="HUPs"/>
    <property type="match status" value="1"/>
</dbReference>
<keyword evidence="13" id="KW-0067">ATP-binding</keyword>
<dbReference type="GO" id="GO:0003723">
    <property type="term" value="F:RNA binding"/>
    <property type="evidence" value="ECO:0007669"/>
    <property type="project" value="InterPro"/>
</dbReference>
<dbReference type="GO" id="GO:0005524">
    <property type="term" value="F:ATP binding"/>
    <property type="evidence" value="ECO:0007669"/>
    <property type="project" value="UniProtKB-KW"/>
</dbReference>
<dbReference type="Proteomes" id="UP000018461">
    <property type="component" value="Unassembled WGS sequence"/>
</dbReference>
<keyword evidence="8 18" id="KW-0819">tRNA processing</keyword>
<dbReference type="InterPro" id="IPR014729">
    <property type="entry name" value="Rossmann-like_a/b/a_fold"/>
</dbReference>
<dbReference type="STRING" id="796943.HMPREF9625_00854"/>
<dbReference type="EC" id="5.4.99.25" evidence="18"/>
<dbReference type="NCBIfam" id="TIGR00431">
    <property type="entry name" value="TruB"/>
    <property type="match status" value="1"/>
</dbReference>
<feature type="active site" description="Nucleophile" evidence="18">
    <location>
        <position position="38"/>
    </location>
</feature>
<dbReference type="Gene3D" id="3.30.2350.10">
    <property type="entry name" value="Pseudouridine synthase"/>
    <property type="match status" value="1"/>
</dbReference>
<dbReference type="GO" id="GO:0003919">
    <property type="term" value="F:FMN adenylyltransferase activity"/>
    <property type="evidence" value="ECO:0007669"/>
    <property type="project" value="UniProtKB-EC"/>
</dbReference>
<dbReference type="GO" id="GO:0009398">
    <property type="term" value="P:FMN biosynthetic process"/>
    <property type="evidence" value="ECO:0007669"/>
    <property type="project" value="UniProtKB-UniPathway"/>
</dbReference>
<keyword evidence="15" id="KW-0511">Multifunctional enzyme</keyword>
<comment type="caution">
    <text evidence="20">The sequence shown here is derived from an EMBL/GenBank/DDBJ whole genome shotgun (WGS) entry which is preliminary data.</text>
</comment>
<evidence type="ECO:0000256" key="18">
    <source>
        <dbReference type="HAMAP-Rule" id="MF_01080"/>
    </source>
</evidence>
<gene>
    <name evidence="18" type="primary">truB</name>
    <name evidence="20" type="ORF">HMPREF9625_00854</name>
</gene>
<dbReference type="Pfam" id="PF16198">
    <property type="entry name" value="TruB_C_2"/>
    <property type="match status" value="1"/>
</dbReference>
<keyword evidence="9" id="KW-0548">Nucleotidyltransferase</keyword>